<gene>
    <name evidence="1" type="ordered locus">HCH_04549</name>
</gene>
<dbReference type="InterPro" id="IPR021508">
    <property type="entry name" value="Gp17-like"/>
</dbReference>
<organism evidence="1 2">
    <name type="scientific">Hahella chejuensis (strain KCTC 2396)</name>
    <dbReference type="NCBI Taxonomy" id="349521"/>
    <lineage>
        <taxon>Bacteria</taxon>
        <taxon>Pseudomonadati</taxon>
        <taxon>Pseudomonadota</taxon>
        <taxon>Gammaproteobacteria</taxon>
        <taxon>Oceanospirillales</taxon>
        <taxon>Hahellaceae</taxon>
        <taxon>Hahella</taxon>
    </lineage>
</organism>
<dbReference type="AlphaFoldDB" id="Q2SDM5"/>
<keyword evidence="2" id="KW-1185">Reference proteome</keyword>
<evidence type="ECO:0000313" key="1">
    <source>
        <dbReference type="EMBL" id="ABC31249.1"/>
    </source>
</evidence>
<reference evidence="1 2" key="1">
    <citation type="journal article" date="2005" name="Nucleic Acids Res.">
        <title>Genomic blueprint of Hahella chejuensis, a marine microbe producing an algicidal agent.</title>
        <authorList>
            <person name="Jeong H."/>
            <person name="Yim J.H."/>
            <person name="Lee C."/>
            <person name="Choi S.-H."/>
            <person name="Park Y.K."/>
            <person name="Yoon S.H."/>
            <person name="Hur C.-G."/>
            <person name="Kang H.-Y."/>
            <person name="Kim D."/>
            <person name="Lee H.H."/>
            <person name="Park K.H."/>
            <person name="Park S.-H."/>
            <person name="Park H.-S."/>
            <person name="Lee H.K."/>
            <person name="Oh T.K."/>
            <person name="Kim J.F."/>
        </authorList>
    </citation>
    <scope>NUCLEOTIDE SEQUENCE [LARGE SCALE GENOMIC DNA]</scope>
    <source>
        <strain evidence="1 2">KCTC 2396</strain>
    </source>
</reference>
<dbReference type="Proteomes" id="UP000000238">
    <property type="component" value="Chromosome"/>
</dbReference>
<protein>
    <submittedName>
        <fullName evidence="1">Uncharacterized protein</fullName>
    </submittedName>
</protein>
<dbReference type="RefSeq" id="WP_011398316.1">
    <property type="nucleotide sequence ID" value="NC_007645.1"/>
</dbReference>
<proteinExistence type="predicted"/>
<sequence>MIIPRLLKRLRKSDQVKALVAPSAIHGRFLPPHAATPALSLLYVGDDPVNDLGGEDNSRRERAQIDAWAPTLKQADQLAKAAMAALASRGQDFTAVRNGKTYEYDDAAQLHRLRLDYSFIYYED</sequence>
<name>Q2SDM5_HAHCH</name>
<dbReference type="HOGENOM" id="CLU_2000709_0_0_6"/>
<dbReference type="EMBL" id="CP000155">
    <property type="protein sequence ID" value="ABC31249.1"/>
    <property type="molecule type" value="Genomic_DNA"/>
</dbReference>
<dbReference type="KEGG" id="hch:HCH_04549"/>
<evidence type="ECO:0000313" key="2">
    <source>
        <dbReference type="Proteomes" id="UP000000238"/>
    </source>
</evidence>
<dbReference type="Pfam" id="PF11367">
    <property type="entry name" value="Tail_completion_gp17"/>
    <property type="match status" value="1"/>
</dbReference>
<dbReference type="STRING" id="349521.HCH_04549"/>
<accession>Q2SDM5</accession>